<keyword evidence="1" id="KW-1133">Transmembrane helix</keyword>
<feature type="transmembrane region" description="Helical" evidence="1">
    <location>
        <begin position="40"/>
        <end position="68"/>
    </location>
</feature>
<keyword evidence="1" id="KW-0812">Transmembrane</keyword>
<comment type="caution">
    <text evidence="3">The sequence shown here is derived from an EMBL/GenBank/DDBJ whole genome shotgun (WGS) entry which is preliminary data.</text>
</comment>
<evidence type="ECO:0000256" key="1">
    <source>
        <dbReference type="SAM" id="Phobius"/>
    </source>
</evidence>
<gene>
    <name evidence="3" type="ORF">DM826_02740</name>
</gene>
<organism evidence="3 4">
    <name type="scientific">Halonotius aquaticus</name>
    <dbReference type="NCBI Taxonomy" id="2216978"/>
    <lineage>
        <taxon>Archaea</taxon>
        <taxon>Methanobacteriati</taxon>
        <taxon>Methanobacteriota</taxon>
        <taxon>Stenosarchaea group</taxon>
        <taxon>Halobacteria</taxon>
        <taxon>Halobacteriales</taxon>
        <taxon>Haloferacaceae</taxon>
        <taxon>Halonotius</taxon>
    </lineage>
</organism>
<name>A0A3A6PRS4_9EURY</name>
<evidence type="ECO:0000259" key="2">
    <source>
        <dbReference type="Pfam" id="PF13240"/>
    </source>
</evidence>
<keyword evidence="1" id="KW-0472">Membrane</keyword>
<dbReference type="OrthoDB" id="238622at2157"/>
<dbReference type="AlphaFoldDB" id="A0A3A6PRS4"/>
<dbReference type="Pfam" id="PF13240">
    <property type="entry name" value="Zn_Ribbon_1"/>
    <property type="match status" value="1"/>
</dbReference>
<protein>
    <recommendedName>
        <fullName evidence="2">Zinc-ribbon domain-containing protein</fullName>
    </recommendedName>
</protein>
<evidence type="ECO:0000313" key="4">
    <source>
        <dbReference type="Proteomes" id="UP000276588"/>
    </source>
</evidence>
<reference evidence="3 4" key="1">
    <citation type="submission" date="2018-06" db="EMBL/GenBank/DDBJ databases">
        <title>Halonotius sp. F13-13 a new haloarchaeeon isolated from a solar saltern from Isla Cristina, Huelva, Spain.</title>
        <authorList>
            <person name="Duran-Viseras A."/>
            <person name="Sanchez-Porro C."/>
            <person name="Ventosa A."/>
        </authorList>
    </citation>
    <scope>NUCLEOTIDE SEQUENCE [LARGE SCALE GENOMIC DNA]</scope>
    <source>
        <strain evidence="3 4">F13-13</strain>
    </source>
</reference>
<accession>A0A3A6PRS4</accession>
<dbReference type="EMBL" id="QKNY01000004">
    <property type="protein sequence ID" value="RJX44546.1"/>
    <property type="molecule type" value="Genomic_DNA"/>
</dbReference>
<evidence type="ECO:0000313" key="3">
    <source>
        <dbReference type="EMBL" id="RJX44546.1"/>
    </source>
</evidence>
<dbReference type="Proteomes" id="UP000276588">
    <property type="component" value="Unassembled WGS sequence"/>
</dbReference>
<proteinExistence type="predicted"/>
<feature type="transmembrane region" description="Helical" evidence="1">
    <location>
        <begin position="88"/>
        <end position="108"/>
    </location>
</feature>
<dbReference type="InterPro" id="IPR026870">
    <property type="entry name" value="Zinc_ribbon_dom"/>
</dbReference>
<sequence>MPACDNCGTEVDNTATFCPNCGKPQDSDTKRKVIIGRVSYAVGFLIIVGGLSVLPDNLGGIPVVYGGIQLFPPSRQLLGRVFGRPPKVWANAVFALLFVLVGGLLIYLL</sequence>
<keyword evidence="4" id="KW-1185">Reference proteome</keyword>
<feature type="domain" description="Zinc-ribbon" evidence="2">
    <location>
        <begin position="4"/>
        <end position="24"/>
    </location>
</feature>